<protein>
    <submittedName>
        <fullName evidence="1">Uncharacterized protein</fullName>
    </submittedName>
</protein>
<evidence type="ECO:0000313" key="1">
    <source>
        <dbReference type="EMBL" id="DAF87360.1"/>
    </source>
</evidence>
<sequence length="35" mass="4293">MKMVFNFNFDFHFRFAFHFQNQIHSEKVLAASENL</sequence>
<proteinExistence type="predicted"/>
<dbReference type="EMBL" id="BK015962">
    <property type="protein sequence ID" value="DAF87360.1"/>
    <property type="molecule type" value="Genomic_DNA"/>
</dbReference>
<organism evidence="1">
    <name type="scientific">Siphoviridae sp. ctnPP24</name>
    <dbReference type="NCBI Taxonomy" id="2825662"/>
    <lineage>
        <taxon>Viruses</taxon>
        <taxon>Duplodnaviria</taxon>
        <taxon>Heunggongvirae</taxon>
        <taxon>Uroviricota</taxon>
        <taxon>Caudoviricetes</taxon>
    </lineage>
</organism>
<reference evidence="1" key="1">
    <citation type="journal article" date="2021" name="Proc. Natl. Acad. Sci. U.S.A.">
        <title>A Catalog of Tens of Thousands of Viruses from Human Metagenomes Reveals Hidden Associations with Chronic Diseases.</title>
        <authorList>
            <person name="Tisza M.J."/>
            <person name="Buck C.B."/>
        </authorList>
    </citation>
    <scope>NUCLEOTIDE SEQUENCE</scope>
    <source>
        <strain evidence="1">CtnPP24</strain>
    </source>
</reference>
<accession>A0A8S5TYS7</accession>
<name>A0A8S5TYS7_9CAUD</name>